<dbReference type="InterPro" id="IPR001611">
    <property type="entry name" value="Leu-rich_rpt"/>
</dbReference>
<evidence type="ECO:0000256" key="12">
    <source>
        <dbReference type="ARBA" id="ARBA00022777"/>
    </source>
</evidence>
<name>A0A835PA51_VANPL</name>
<feature type="binding site" evidence="18">
    <location>
        <position position="661"/>
    </location>
    <ligand>
        <name>ATP</name>
        <dbReference type="ChEBI" id="CHEBI:30616"/>
    </ligand>
</feature>
<dbReference type="PROSITE" id="PS00108">
    <property type="entry name" value="PROTEIN_KINASE_ST"/>
    <property type="match status" value="1"/>
</dbReference>
<keyword evidence="13 18" id="KW-0067">ATP-binding</keyword>
<evidence type="ECO:0000256" key="8">
    <source>
        <dbReference type="ARBA" id="ARBA00022692"/>
    </source>
</evidence>
<dbReference type="FunFam" id="3.80.10.10:FF:000363">
    <property type="entry name" value="Leucine-rich repeat family protein"/>
    <property type="match status" value="1"/>
</dbReference>
<dbReference type="Pfam" id="PF07714">
    <property type="entry name" value="PK_Tyr_Ser-Thr"/>
    <property type="match status" value="1"/>
</dbReference>
<evidence type="ECO:0000256" key="18">
    <source>
        <dbReference type="PROSITE-ProRule" id="PRU10141"/>
    </source>
</evidence>
<reference evidence="22 23" key="1">
    <citation type="journal article" date="2020" name="Nat. Food">
        <title>A phased Vanilla planifolia genome enables genetic improvement of flavour and production.</title>
        <authorList>
            <person name="Hasing T."/>
            <person name="Tang H."/>
            <person name="Brym M."/>
            <person name="Khazi F."/>
            <person name="Huang T."/>
            <person name="Chambers A.H."/>
        </authorList>
    </citation>
    <scope>NUCLEOTIDE SEQUENCE [LARGE SCALE GENOMIC DNA]</scope>
    <source>
        <tissue evidence="22">Leaf</tissue>
    </source>
</reference>
<feature type="signal peptide" evidence="20">
    <location>
        <begin position="1"/>
        <end position="26"/>
    </location>
</feature>
<evidence type="ECO:0000256" key="15">
    <source>
        <dbReference type="ARBA" id="ARBA00023136"/>
    </source>
</evidence>
<evidence type="ECO:0000256" key="11">
    <source>
        <dbReference type="ARBA" id="ARBA00022741"/>
    </source>
</evidence>
<keyword evidence="7" id="KW-0808">Transferase</keyword>
<dbReference type="PROSITE" id="PS50011">
    <property type="entry name" value="PROTEIN_KINASE_DOM"/>
    <property type="match status" value="1"/>
</dbReference>
<comment type="similarity">
    <text evidence="3">Belongs to the protein kinase superfamily. Ser/Thr protein kinase family.</text>
</comment>
<organism evidence="22 23">
    <name type="scientific">Vanilla planifolia</name>
    <name type="common">Vanilla</name>
    <dbReference type="NCBI Taxonomy" id="51239"/>
    <lineage>
        <taxon>Eukaryota</taxon>
        <taxon>Viridiplantae</taxon>
        <taxon>Streptophyta</taxon>
        <taxon>Embryophyta</taxon>
        <taxon>Tracheophyta</taxon>
        <taxon>Spermatophyta</taxon>
        <taxon>Magnoliopsida</taxon>
        <taxon>Liliopsida</taxon>
        <taxon>Asparagales</taxon>
        <taxon>Orchidaceae</taxon>
        <taxon>Vanilloideae</taxon>
        <taxon>Vanilleae</taxon>
        <taxon>Vanilla</taxon>
    </lineage>
</organism>
<dbReference type="PANTHER" id="PTHR45974">
    <property type="entry name" value="RECEPTOR-LIKE PROTEIN 55"/>
    <property type="match status" value="1"/>
</dbReference>
<protein>
    <recommendedName>
        <fullName evidence="4">non-specific serine/threonine protein kinase</fullName>
        <ecNumber evidence="4">2.7.11.1</ecNumber>
    </recommendedName>
</protein>
<dbReference type="InterPro" id="IPR032675">
    <property type="entry name" value="LRR_dom_sf"/>
</dbReference>
<dbReference type="Gene3D" id="3.30.200.20">
    <property type="entry name" value="Phosphorylase Kinase, domain 1"/>
    <property type="match status" value="1"/>
</dbReference>
<keyword evidence="12" id="KW-0418">Kinase</keyword>
<evidence type="ECO:0000256" key="9">
    <source>
        <dbReference type="ARBA" id="ARBA00022729"/>
    </source>
</evidence>
<dbReference type="FunFam" id="3.80.10.10:FF:000830">
    <property type="entry name" value="Predicted protein"/>
    <property type="match status" value="1"/>
</dbReference>
<dbReference type="SMART" id="SM00220">
    <property type="entry name" value="S_TKc"/>
    <property type="match status" value="1"/>
</dbReference>
<dbReference type="FunFam" id="3.30.200.20:FF:000328">
    <property type="entry name" value="Leucine-rich repeat protein kinase family protein"/>
    <property type="match status" value="1"/>
</dbReference>
<evidence type="ECO:0000256" key="19">
    <source>
        <dbReference type="SAM" id="Phobius"/>
    </source>
</evidence>
<dbReference type="AlphaFoldDB" id="A0A835PA51"/>
<evidence type="ECO:0000256" key="6">
    <source>
        <dbReference type="ARBA" id="ARBA00022614"/>
    </source>
</evidence>
<keyword evidence="17" id="KW-0325">Glycoprotein</keyword>
<evidence type="ECO:0000256" key="4">
    <source>
        <dbReference type="ARBA" id="ARBA00012513"/>
    </source>
</evidence>
<keyword evidence="15 19" id="KW-0472">Membrane</keyword>
<feature type="domain" description="Protein kinase" evidence="21">
    <location>
        <begin position="633"/>
        <end position="906"/>
    </location>
</feature>
<dbReference type="Pfam" id="PF00560">
    <property type="entry name" value="LRR_1"/>
    <property type="match status" value="2"/>
</dbReference>
<comment type="subcellular location">
    <subcellularLocation>
        <location evidence="1">Cell membrane</location>
        <topology evidence="1">Single-pass membrane protein</topology>
    </subcellularLocation>
    <subcellularLocation>
        <location evidence="2">Membrane</location>
        <topology evidence="2">Single-pass type I membrane protein</topology>
    </subcellularLocation>
</comment>
<dbReference type="GO" id="GO:0004674">
    <property type="term" value="F:protein serine/threonine kinase activity"/>
    <property type="evidence" value="ECO:0007669"/>
    <property type="project" value="UniProtKB-KW"/>
</dbReference>
<proteinExistence type="inferred from homology"/>
<feature type="transmembrane region" description="Helical" evidence="19">
    <location>
        <begin position="562"/>
        <end position="585"/>
    </location>
</feature>
<dbReference type="InterPro" id="IPR008271">
    <property type="entry name" value="Ser/Thr_kinase_AS"/>
</dbReference>
<evidence type="ECO:0000256" key="14">
    <source>
        <dbReference type="ARBA" id="ARBA00022989"/>
    </source>
</evidence>
<dbReference type="FunFam" id="1.10.510.10:FF:000453">
    <property type="entry name" value="LRR receptor-like serine/threonine-protein kinase HSL2"/>
    <property type="match status" value="1"/>
</dbReference>
<evidence type="ECO:0000256" key="17">
    <source>
        <dbReference type="ARBA" id="ARBA00023180"/>
    </source>
</evidence>
<evidence type="ECO:0000256" key="3">
    <source>
        <dbReference type="ARBA" id="ARBA00008684"/>
    </source>
</evidence>
<comment type="caution">
    <text evidence="22">The sequence shown here is derived from an EMBL/GenBank/DDBJ whole genome shotgun (WGS) entry which is preliminary data.</text>
</comment>
<evidence type="ECO:0000313" key="23">
    <source>
        <dbReference type="Proteomes" id="UP000639772"/>
    </source>
</evidence>
<dbReference type="SUPFAM" id="SSF52058">
    <property type="entry name" value="L domain-like"/>
    <property type="match status" value="1"/>
</dbReference>
<dbReference type="InterPro" id="IPR000719">
    <property type="entry name" value="Prot_kinase_dom"/>
</dbReference>
<dbReference type="InterPro" id="IPR011009">
    <property type="entry name" value="Kinase-like_dom_sf"/>
</dbReference>
<dbReference type="Proteomes" id="UP000639772">
    <property type="component" value="Unassembled WGS sequence"/>
</dbReference>
<dbReference type="InterPro" id="IPR001245">
    <property type="entry name" value="Ser-Thr/Tyr_kinase_cat_dom"/>
</dbReference>
<evidence type="ECO:0000256" key="10">
    <source>
        <dbReference type="ARBA" id="ARBA00022737"/>
    </source>
</evidence>
<keyword evidence="6" id="KW-0433">Leucine-rich repeat</keyword>
<dbReference type="CDD" id="cd14066">
    <property type="entry name" value="STKc_IRAK"/>
    <property type="match status" value="1"/>
</dbReference>
<dbReference type="SUPFAM" id="SSF56112">
    <property type="entry name" value="Protein kinase-like (PK-like)"/>
    <property type="match status" value="1"/>
</dbReference>
<evidence type="ECO:0000259" key="21">
    <source>
        <dbReference type="PROSITE" id="PS50011"/>
    </source>
</evidence>
<keyword evidence="8 19" id="KW-0812">Transmembrane</keyword>
<accession>A0A835PA51</accession>
<keyword evidence="14 19" id="KW-1133">Transmembrane helix</keyword>
<dbReference type="GO" id="GO:0005886">
    <property type="term" value="C:plasma membrane"/>
    <property type="evidence" value="ECO:0007669"/>
    <property type="project" value="UniProtKB-SubCell"/>
</dbReference>
<evidence type="ECO:0000256" key="20">
    <source>
        <dbReference type="SAM" id="SignalP"/>
    </source>
</evidence>
<keyword evidence="5" id="KW-0723">Serine/threonine-protein kinase</keyword>
<gene>
    <name evidence="22" type="ORF">HPP92_027357</name>
</gene>
<evidence type="ECO:0000256" key="1">
    <source>
        <dbReference type="ARBA" id="ARBA00004162"/>
    </source>
</evidence>
<keyword evidence="9 20" id="KW-0732">Signal</keyword>
<dbReference type="EMBL" id="JADCNM010000192">
    <property type="protein sequence ID" value="KAG0449329.1"/>
    <property type="molecule type" value="Genomic_DNA"/>
</dbReference>
<dbReference type="Gene3D" id="3.80.10.10">
    <property type="entry name" value="Ribonuclease Inhibitor"/>
    <property type="match status" value="2"/>
</dbReference>
<evidence type="ECO:0000256" key="7">
    <source>
        <dbReference type="ARBA" id="ARBA00022679"/>
    </source>
</evidence>
<evidence type="ECO:0000256" key="2">
    <source>
        <dbReference type="ARBA" id="ARBA00004479"/>
    </source>
</evidence>
<dbReference type="GO" id="GO:0005524">
    <property type="term" value="F:ATP binding"/>
    <property type="evidence" value="ECO:0007669"/>
    <property type="project" value="UniProtKB-UniRule"/>
</dbReference>
<evidence type="ECO:0000256" key="13">
    <source>
        <dbReference type="ARBA" id="ARBA00022840"/>
    </source>
</evidence>
<feature type="chain" id="PRO_5032696531" description="non-specific serine/threonine protein kinase" evidence="20">
    <location>
        <begin position="27"/>
        <end position="965"/>
    </location>
</feature>
<evidence type="ECO:0000256" key="5">
    <source>
        <dbReference type="ARBA" id="ARBA00022527"/>
    </source>
</evidence>
<dbReference type="EC" id="2.7.11.1" evidence="4"/>
<dbReference type="PROSITE" id="PS00107">
    <property type="entry name" value="PROTEIN_KINASE_ATP"/>
    <property type="match status" value="1"/>
</dbReference>
<evidence type="ECO:0000313" key="22">
    <source>
        <dbReference type="EMBL" id="KAG0449329.1"/>
    </source>
</evidence>
<dbReference type="PANTHER" id="PTHR45974:SF242">
    <property type="entry name" value="LEUCINE-RICH REPEAT PROTEIN KINASE FAMILY PROTEIN"/>
    <property type="match status" value="1"/>
</dbReference>
<dbReference type="OrthoDB" id="2015206at2759"/>
<dbReference type="Pfam" id="PF08263">
    <property type="entry name" value="LRRNT_2"/>
    <property type="match status" value="1"/>
</dbReference>
<sequence length="965" mass="106288">MDMAEKSFLLLQLLLLCVVVLQCTHGITDSQDAAALLSLMSQWTNLPPSWGRSDDPCGMNWDGVVCEKSRITVVKLTSMGIKGTLSADIGQLTGLWSLDLSLNNELGGPLSPNIGNLKQLKTLILAGCSFSGSIPNELGNLYQLSFLALNSNKFSGTVPASLGGLSNLYLLDLSDNQLSGSLPISTKKAHGLDQLVNTKHFHFSKNKFSGNIPDVLFSPNMSLIHLLFDGNQFTGEIPSSLGLVQTLQVMRLDKNYLSGSVPANINNLTQVTEFNLANNKLTGPLPDLSGMNILNYVDLSNNTFEPSETPAWFSELSSLTVLAVESCGIYGKVPEKLFSFPQLEQVILGNNKFNGTLTMGDTISDQLQIVDFKNNDLSSFTMTSKYNKSLILLGNPVCNIQLSNTAYCRPPQQQPLASYSTNITSCGGLSCEMGQSISPQSCTCAYPYQGLMVFRAPRFRDVTNATLFQSLENSLWNKLGLSPGSVFLQNPILDSDAYLELQVKFFPSDGIYFNRSEIIRIGFYLSNQIYQPPSMFGTYYFNGTPYPFPANQGGKSSHNKGLITAMVMACLLLAGLVGAAIYGILQKKRARIAMKLSRPFTWANDVNDKDGALQLKGARCFSYDELRKITNNFSEANAVGSGGYGKVYRALLPSGQQVAIKRAQLGSMQGALEFKTEIEMLSRVHHKNLVGLVGFCFEQGEQMLVYEFVPNGTLRDSLIGSSDIQLDWKKRLQIALGLARGLLYLHELADPPIIHRDVKSSNILLDANLNAKVADFGLSRLVLDSAKGHISTQVKGTLGYLDPEYYMSQQLTEKSDVYSFGVVMLELITARQPIENGKYIVREVQMKMDKNDEEYYGLREITDPLILTQIPIGFGRLVELAIRCVEETSARRPTMREVVKEIEEILQYNGPDTNTTSASSSATDFWNTNGAFYHLYDEPLPRKVGKGNAFDYSGRLSFSAKPEPK</sequence>
<evidence type="ECO:0000256" key="16">
    <source>
        <dbReference type="ARBA" id="ARBA00023170"/>
    </source>
</evidence>
<keyword evidence="16" id="KW-0675">Receptor</keyword>
<keyword evidence="10" id="KW-0677">Repeat</keyword>
<keyword evidence="11 18" id="KW-0547">Nucleotide-binding</keyword>
<dbReference type="InterPro" id="IPR013210">
    <property type="entry name" value="LRR_N_plant-typ"/>
</dbReference>
<dbReference type="Gene3D" id="1.10.510.10">
    <property type="entry name" value="Transferase(Phosphotransferase) domain 1"/>
    <property type="match status" value="1"/>
</dbReference>
<dbReference type="InterPro" id="IPR017441">
    <property type="entry name" value="Protein_kinase_ATP_BS"/>
</dbReference>